<sequence length="209" mass="22791">MATATYRLERKDKHEAVFAEVTVGYGPGASPAVARLPERIAGPAQEGLAEAAVMLGLDPAALAIHGVRHRYEESTPGVVQSAAFMAVAELAGRAEHFKPEPSIPDWHVIDRRPWPGPDAPGIWVRRPRRLGQPGPPWCAMLYLHGFHDERGRSFRSPSGALWHVTGWIRASGALWRHRFPGSLLGSLACDDPDAVLAENDILLLVDPQP</sequence>
<dbReference type="AlphaFoldDB" id="A0A1I2I2Z9"/>
<organism evidence="1 2">
    <name type="scientific">Nannocystis exedens</name>
    <dbReference type="NCBI Taxonomy" id="54"/>
    <lineage>
        <taxon>Bacteria</taxon>
        <taxon>Pseudomonadati</taxon>
        <taxon>Myxococcota</taxon>
        <taxon>Polyangia</taxon>
        <taxon>Nannocystales</taxon>
        <taxon>Nannocystaceae</taxon>
        <taxon>Nannocystis</taxon>
    </lineage>
</organism>
<reference evidence="2" key="1">
    <citation type="submission" date="2016-10" db="EMBL/GenBank/DDBJ databases">
        <authorList>
            <person name="Varghese N."/>
            <person name="Submissions S."/>
        </authorList>
    </citation>
    <scope>NUCLEOTIDE SEQUENCE [LARGE SCALE GENOMIC DNA]</scope>
    <source>
        <strain evidence="2">ATCC 25963</strain>
    </source>
</reference>
<dbReference type="RefSeq" id="WP_096331387.1">
    <property type="nucleotide sequence ID" value="NZ_FOMX01000052.1"/>
</dbReference>
<dbReference type="Proteomes" id="UP000199400">
    <property type="component" value="Unassembled WGS sequence"/>
</dbReference>
<name>A0A1I2I2Z9_9BACT</name>
<protein>
    <submittedName>
        <fullName evidence="1">Uncharacterized protein</fullName>
    </submittedName>
</protein>
<evidence type="ECO:0000313" key="1">
    <source>
        <dbReference type="EMBL" id="SFF35457.1"/>
    </source>
</evidence>
<keyword evidence="2" id="KW-1185">Reference proteome</keyword>
<evidence type="ECO:0000313" key="2">
    <source>
        <dbReference type="Proteomes" id="UP000199400"/>
    </source>
</evidence>
<proteinExistence type="predicted"/>
<gene>
    <name evidence="1" type="ORF">SAMN02745121_08337</name>
</gene>
<dbReference type="EMBL" id="FOMX01000052">
    <property type="protein sequence ID" value="SFF35457.1"/>
    <property type="molecule type" value="Genomic_DNA"/>
</dbReference>
<accession>A0A1I2I2Z9</accession>